<name>A0ABT3J1H4_9RHOB</name>
<sequence length="187" mass="20933">MAGKHKIDLLPKAKRDEIVRDIVLGRRSMWKVSQDLGIADTSVGRYMATVKEEERLEIIARAAHDSKIAAAMQNADLVNELGADTDKDLKFVLRELKALLDAAKGDEDRILQLGTLKELRQSLMALSEMQGKLNKKVEITFGLHESPAFLELRRVILAVLERHPDAKADFLTEMGRLKVVNPKGLPE</sequence>
<dbReference type="EMBL" id="JAPDOG010000005">
    <property type="protein sequence ID" value="MCW3781537.1"/>
    <property type="molecule type" value="Genomic_DNA"/>
</dbReference>
<dbReference type="Proteomes" id="UP001207582">
    <property type="component" value="Unassembled WGS sequence"/>
</dbReference>
<protein>
    <submittedName>
        <fullName evidence="1">Uncharacterized protein</fullName>
    </submittedName>
</protein>
<evidence type="ECO:0000313" key="1">
    <source>
        <dbReference type="EMBL" id="MCW3781537.1"/>
    </source>
</evidence>
<reference evidence="1 2" key="1">
    <citation type="submission" date="2022-10" db="EMBL/GenBank/DDBJ databases">
        <title>Defluviimonas sp. CAU 1641 isolated from mud.</title>
        <authorList>
            <person name="Kim W."/>
        </authorList>
    </citation>
    <scope>NUCLEOTIDE SEQUENCE [LARGE SCALE GENOMIC DNA]</scope>
    <source>
        <strain evidence="1 2">CAU 1641</strain>
    </source>
</reference>
<accession>A0ABT3J1H4</accession>
<proteinExistence type="predicted"/>
<organism evidence="1 2">
    <name type="scientific">Defluviimonas salinarum</name>
    <dbReference type="NCBI Taxonomy" id="2992147"/>
    <lineage>
        <taxon>Bacteria</taxon>
        <taxon>Pseudomonadati</taxon>
        <taxon>Pseudomonadota</taxon>
        <taxon>Alphaproteobacteria</taxon>
        <taxon>Rhodobacterales</taxon>
        <taxon>Paracoccaceae</taxon>
        <taxon>Albidovulum</taxon>
    </lineage>
</organism>
<gene>
    <name evidence="1" type="ORF">OM960_08015</name>
</gene>
<keyword evidence="2" id="KW-1185">Reference proteome</keyword>
<comment type="caution">
    <text evidence="1">The sequence shown here is derived from an EMBL/GenBank/DDBJ whole genome shotgun (WGS) entry which is preliminary data.</text>
</comment>
<evidence type="ECO:0000313" key="2">
    <source>
        <dbReference type="Proteomes" id="UP001207582"/>
    </source>
</evidence>